<feature type="compositionally biased region" description="Low complexity" evidence="4">
    <location>
        <begin position="463"/>
        <end position="477"/>
    </location>
</feature>
<dbReference type="EMBL" id="CZPT02001826">
    <property type="protein sequence ID" value="SCU72226.1"/>
    <property type="molecule type" value="Genomic_DNA"/>
</dbReference>
<keyword evidence="2" id="KW-0009">Actin-binding</keyword>
<keyword evidence="3" id="KW-0175">Coiled coil</keyword>
<feature type="domain" description="WASH1 WAHD" evidence="5">
    <location>
        <begin position="201"/>
        <end position="318"/>
    </location>
</feature>
<feature type="region of interest" description="Disordered" evidence="4">
    <location>
        <begin position="128"/>
        <end position="165"/>
    </location>
</feature>
<comment type="caution">
    <text evidence="6">The sequence shown here is derived from an EMBL/GenBank/DDBJ whole genome shotgun (WGS) entry which is preliminary data.</text>
</comment>
<evidence type="ECO:0000256" key="3">
    <source>
        <dbReference type="SAM" id="Coils"/>
    </source>
</evidence>
<evidence type="ECO:0000256" key="4">
    <source>
        <dbReference type="SAM" id="MobiDB-lite"/>
    </source>
</evidence>
<dbReference type="GO" id="GO:0034314">
    <property type="term" value="P:Arp2/3 complex-mediated actin nucleation"/>
    <property type="evidence" value="ECO:0007669"/>
    <property type="project" value="InterPro"/>
</dbReference>
<dbReference type="GO" id="GO:0043014">
    <property type="term" value="F:alpha-tubulin binding"/>
    <property type="evidence" value="ECO:0007669"/>
    <property type="project" value="InterPro"/>
</dbReference>
<feature type="compositionally biased region" description="Pro residues" evidence="4">
    <location>
        <begin position="428"/>
        <end position="443"/>
    </location>
</feature>
<dbReference type="AlphaFoldDB" id="A0A1G4IIT3"/>
<evidence type="ECO:0000256" key="2">
    <source>
        <dbReference type="ARBA" id="ARBA00023203"/>
    </source>
</evidence>
<evidence type="ECO:0000256" key="1">
    <source>
        <dbReference type="ARBA" id="ARBA00005602"/>
    </source>
</evidence>
<dbReference type="GO" id="GO:0005829">
    <property type="term" value="C:cytosol"/>
    <property type="evidence" value="ECO:0007669"/>
    <property type="project" value="GOC"/>
</dbReference>
<dbReference type="GO" id="GO:0043015">
    <property type="term" value="F:gamma-tubulin binding"/>
    <property type="evidence" value="ECO:0007669"/>
    <property type="project" value="TreeGrafter"/>
</dbReference>
<dbReference type="GO" id="GO:0042147">
    <property type="term" value="P:retrograde transport, endosome to Golgi"/>
    <property type="evidence" value="ECO:0007669"/>
    <property type="project" value="TreeGrafter"/>
</dbReference>
<reference evidence="6" key="1">
    <citation type="submission" date="2016-09" db="EMBL/GenBank/DDBJ databases">
        <authorList>
            <person name="Hebert L."/>
            <person name="Moumen B."/>
        </authorList>
    </citation>
    <scope>NUCLEOTIDE SEQUENCE [LARGE SCALE GENOMIC DNA]</scope>
    <source>
        <strain evidence="6">OVI</strain>
    </source>
</reference>
<evidence type="ECO:0000259" key="5">
    <source>
        <dbReference type="Pfam" id="PF11945"/>
    </source>
</evidence>
<evidence type="ECO:0000313" key="6">
    <source>
        <dbReference type="EMBL" id="SCU72226.1"/>
    </source>
</evidence>
<comment type="similarity">
    <text evidence="1">Belongs to the WASH1 family.</text>
</comment>
<feature type="compositionally biased region" description="Pro residues" evidence="4">
    <location>
        <begin position="366"/>
        <end position="393"/>
    </location>
</feature>
<accession>A0A1G4IIT3</accession>
<dbReference type="PANTHER" id="PTHR23331:SF1">
    <property type="entry name" value="WASH COMPLEX SUBUNIT 1"/>
    <property type="match status" value="1"/>
</dbReference>
<dbReference type="Pfam" id="PF11945">
    <property type="entry name" value="WASH_WAHD"/>
    <property type="match status" value="2"/>
</dbReference>
<dbReference type="InterPro" id="IPR021854">
    <property type="entry name" value="WASH1_WAHD"/>
</dbReference>
<dbReference type="Proteomes" id="UP000195570">
    <property type="component" value="Unassembled WGS sequence"/>
</dbReference>
<dbReference type="RefSeq" id="XP_067082749.1">
    <property type="nucleotide sequence ID" value="XM_067226648.1"/>
</dbReference>
<dbReference type="PANTHER" id="PTHR23331">
    <property type="entry name" value="CXYORF1"/>
    <property type="match status" value="1"/>
</dbReference>
<gene>
    <name evidence="6" type="ORF">TEOVI_000380200</name>
</gene>
<dbReference type="GO" id="GO:0005769">
    <property type="term" value="C:early endosome"/>
    <property type="evidence" value="ECO:0007669"/>
    <property type="project" value="InterPro"/>
</dbReference>
<feature type="domain" description="WASH1 WAHD" evidence="5">
    <location>
        <begin position="26"/>
        <end position="96"/>
    </location>
</feature>
<dbReference type="VEuPathDB" id="TriTrypDB:TEOVI_000380200"/>
<keyword evidence="7" id="KW-1185">Reference proteome</keyword>
<feature type="coiled-coil region" evidence="3">
    <location>
        <begin position="45"/>
        <end position="79"/>
    </location>
</feature>
<dbReference type="GO" id="GO:0003779">
    <property type="term" value="F:actin binding"/>
    <property type="evidence" value="ECO:0007669"/>
    <property type="project" value="UniProtKB-KW"/>
</dbReference>
<dbReference type="GO" id="GO:0032456">
    <property type="term" value="P:endocytic recycling"/>
    <property type="evidence" value="ECO:0007669"/>
    <property type="project" value="TreeGrafter"/>
</dbReference>
<feature type="region of interest" description="Disordered" evidence="4">
    <location>
        <begin position="314"/>
        <end position="576"/>
    </location>
</feature>
<dbReference type="GO" id="GO:0006887">
    <property type="term" value="P:exocytosis"/>
    <property type="evidence" value="ECO:0007669"/>
    <property type="project" value="TreeGrafter"/>
</dbReference>
<protein>
    <submittedName>
        <fullName evidence="6">WAHD domain of WASH complex, putative</fullName>
    </submittedName>
</protein>
<sequence length="576" mass="61020">MYKETTMTPIHGYTLPVPLTNGGYASMLSVIRALGRLDQTSERVFGNIEQAVERSRETLEQLQGRIAVCADQVEQLQGRREAMVVKSRVRFPKQKHYTLPIGRAPCEDRGCVPERAYVMPAIIQADDSGASPVVGSSGGDSGNGSDPWQLGGQEGEDAYPKPVRRLDCPGAEQRLMKPQHPLQEATVKSLMPLGATWRYHSGVDRGLGRLPAHLMSVSSLLLFNTRENLYKEYHEMDVLTQQRQERVVATKQRLGTSDVHRDYVTQASTDEYAFVPLMEEVANLMDDLPENLPLEGIAEVAWNAYSLEDQDNIAPSGQRRLGERGDSVGSGSGSTRNKKKGQEALAITAGPDAAGGPSSRALVPSGLPPPPPPPGGLRPPGKAPPPPPPPPPMFAGKMKAPPPPPIKAPPPMPSLPGAAATKGLPIGNAPPAPPPPPPPPPPGQAKAPAKPAAKSDVKPAPKPATKSNLDALSSLLANRRKGILGMHSDGEDEDDDHGRRPPASGPSKGMAINRNAPAPPQKGGVPPPPPPPPPPKAPPPKGPPPKVAPPPPPPPPPPPAPGKLPPKRKTDDDDDW</sequence>
<organism evidence="6 7">
    <name type="scientific">Trypanosoma equiperdum</name>
    <dbReference type="NCBI Taxonomy" id="5694"/>
    <lineage>
        <taxon>Eukaryota</taxon>
        <taxon>Discoba</taxon>
        <taxon>Euglenozoa</taxon>
        <taxon>Kinetoplastea</taxon>
        <taxon>Metakinetoplastina</taxon>
        <taxon>Trypanosomatida</taxon>
        <taxon>Trypanosomatidae</taxon>
        <taxon>Trypanosoma</taxon>
    </lineage>
</organism>
<feature type="compositionally biased region" description="Pro residues" evidence="4">
    <location>
        <begin position="517"/>
        <end position="564"/>
    </location>
</feature>
<dbReference type="GO" id="GO:0071203">
    <property type="term" value="C:WASH complex"/>
    <property type="evidence" value="ECO:0007669"/>
    <property type="project" value="InterPro"/>
</dbReference>
<dbReference type="InterPro" id="IPR028290">
    <property type="entry name" value="WASH1"/>
</dbReference>
<name>A0A1G4IIT3_TRYEQ</name>
<evidence type="ECO:0000313" key="7">
    <source>
        <dbReference type="Proteomes" id="UP000195570"/>
    </source>
</evidence>
<proteinExistence type="inferred from homology"/>
<dbReference type="GO" id="GO:0055037">
    <property type="term" value="C:recycling endosome"/>
    <property type="evidence" value="ECO:0007669"/>
    <property type="project" value="TreeGrafter"/>
</dbReference>
<feature type="compositionally biased region" description="Pro residues" evidence="4">
    <location>
        <begin position="400"/>
        <end position="414"/>
    </location>
</feature>
<dbReference type="GeneID" id="92377742"/>